<keyword evidence="2" id="KW-0812">Transmembrane</keyword>
<proteinExistence type="predicted"/>
<protein>
    <submittedName>
        <fullName evidence="3">Uncharacterized protein</fullName>
    </submittedName>
</protein>
<dbReference type="EMBL" id="QEIN01000031">
    <property type="protein sequence ID" value="RCV60855.1"/>
    <property type="molecule type" value="Genomic_DNA"/>
</dbReference>
<feature type="transmembrane region" description="Helical" evidence="2">
    <location>
        <begin position="83"/>
        <end position="99"/>
    </location>
</feature>
<evidence type="ECO:0000313" key="4">
    <source>
        <dbReference type="Proteomes" id="UP000253318"/>
    </source>
</evidence>
<dbReference type="AlphaFoldDB" id="A0A368T8S7"/>
<evidence type="ECO:0000313" key="3">
    <source>
        <dbReference type="EMBL" id="RCV60855.1"/>
    </source>
</evidence>
<gene>
    <name evidence="3" type="ORF">DEF24_05975</name>
</gene>
<comment type="caution">
    <text evidence="3">The sequence shown here is derived from an EMBL/GenBank/DDBJ whole genome shotgun (WGS) entry which is preliminary data.</text>
</comment>
<keyword evidence="4" id="KW-1185">Reference proteome</keyword>
<evidence type="ECO:0000256" key="2">
    <source>
        <dbReference type="SAM" id="Phobius"/>
    </source>
</evidence>
<organism evidence="3 4">
    <name type="scientific">Marinitenerispora sediminis</name>
    <dbReference type="NCBI Taxonomy" id="1931232"/>
    <lineage>
        <taxon>Bacteria</taxon>
        <taxon>Bacillati</taxon>
        <taxon>Actinomycetota</taxon>
        <taxon>Actinomycetes</taxon>
        <taxon>Streptosporangiales</taxon>
        <taxon>Nocardiopsidaceae</taxon>
        <taxon>Marinitenerispora</taxon>
    </lineage>
</organism>
<feature type="transmembrane region" description="Helical" evidence="2">
    <location>
        <begin position="59"/>
        <end position="77"/>
    </location>
</feature>
<sequence>MERGAAGALPGLALPGPLLGGLPDAAGWGHFCAVRPSVRSVVLPLMVGGPVMDKEFFRLYALAAAGMLVVLFLVFAVMEETGPWPFVLLLVVLGIAAAAESRGKRKGGPGDEDGTSDVGGGE</sequence>
<evidence type="ECO:0000256" key="1">
    <source>
        <dbReference type="SAM" id="MobiDB-lite"/>
    </source>
</evidence>
<keyword evidence="2" id="KW-1133">Transmembrane helix</keyword>
<reference evidence="3 4" key="1">
    <citation type="submission" date="2018-04" db="EMBL/GenBank/DDBJ databases">
        <title>Novel actinobacteria from marine sediment.</title>
        <authorList>
            <person name="Ng Z.Y."/>
            <person name="Tan G.Y.A."/>
        </authorList>
    </citation>
    <scope>NUCLEOTIDE SEQUENCE [LARGE SCALE GENOMIC DNA]</scope>
    <source>
        <strain evidence="3 4">TPS81</strain>
    </source>
</reference>
<accession>A0A368T8S7</accession>
<feature type="region of interest" description="Disordered" evidence="1">
    <location>
        <begin position="100"/>
        <end position="122"/>
    </location>
</feature>
<keyword evidence="2" id="KW-0472">Membrane</keyword>
<dbReference type="Proteomes" id="UP000253318">
    <property type="component" value="Unassembled WGS sequence"/>
</dbReference>
<name>A0A368T8S7_9ACTN</name>